<accession>A0ABP8LGP5</accession>
<dbReference type="Proteomes" id="UP001500622">
    <property type="component" value="Unassembled WGS sequence"/>
</dbReference>
<dbReference type="RefSeq" id="WP_345217234.1">
    <property type="nucleotide sequence ID" value="NZ_BAABGN010000012.1"/>
</dbReference>
<proteinExistence type="predicted"/>
<reference evidence="2" key="1">
    <citation type="journal article" date="2019" name="Int. J. Syst. Evol. Microbiol.">
        <title>The Global Catalogue of Microorganisms (GCM) 10K type strain sequencing project: providing services to taxonomists for standard genome sequencing and annotation.</title>
        <authorList>
            <consortium name="The Broad Institute Genomics Platform"/>
            <consortium name="The Broad Institute Genome Sequencing Center for Infectious Disease"/>
            <person name="Wu L."/>
            <person name="Ma J."/>
        </authorList>
    </citation>
    <scope>NUCLEOTIDE SEQUENCE [LARGE SCALE GENOMIC DNA]</scope>
    <source>
        <strain evidence="2">JCM 17810</strain>
    </source>
</reference>
<evidence type="ECO:0008006" key="3">
    <source>
        <dbReference type="Google" id="ProtNLM"/>
    </source>
</evidence>
<evidence type="ECO:0000313" key="2">
    <source>
        <dbReference type="Proteomes" id="UP001500622"/>
    </source>
</evidence>
<organism evidence="1 2">
    <name type="scientific">Georgenia halophila</name>
    <dbReference type="NCBI Taxonomy" id="620889"/>
    <lineage>
        <taxon>Bacteria</taxon>
        <taxon>Bacillati</taxon>
        <taxon>Actinomycetota</taxon>
        <taxon>Actinomycetes</taxon>
        <taxon>Micrococcales</taxon>
        <taxon>Bogoriellaceae</taxon>
        <taxon>Georgenia</taxon>
    </lineage>
</organism>
<gene>
    <name evidence="1" type="ORF">GCM10023169_31670</name>
</gene>
<evidence type="ECO:0000313" key="1">
    <source>
        <dbReference type="EMBL" id="GAA4429370.1"/>
    </source>
</evidence>
<name>A0ABP8LGP5_9MICO</name>
<sequence length="99" mass="11270">MSDIYIDLGELETVKSQLDAIVTEFKKATDRSEALEAAIGRPFFRSELQDKAREFEERWDDKRTVLEGQLSDVRDHVKGVIDGVEKWDAEAAVSLTPEK</sequence>
<dbReference type="EMBL" id="BAABGN010000012">
    <property type="protein sequence ID" value="GAA4429370.1"/>
    <property type="molecule type" value="Genomic_DNA"/>
</dbReference>
<comment type="caution">
    <text evidence="1">The sequence shown here is derived from an EMBL/GenBank/DDBJ whole genome shotgun (WGS) entry which is preliminary data.</text>
</comment>
<protein>
    <recommendedName>
        <fullName evidence="3">Flagellar protein FlgN</fullName>
    </recommendedName>
</protein>
<keyword evidence="2" id="KW-1185">Reference proteome</keyword>